<dbReference type="STRING" id="153721.MYP_3785"/>
<proteinExistence type="predicted"/>
<dbReference type="EMBL" id="BBLT01000008">
    <property type="protein sequence ID" value="GAL86555.1"/>
    <property type="molecule type" value="Genomic_DNA"/>
</dbReference>
<accession>A0A098LHX5</accession>
<dbReference type="InterPro" id="IPR021533">
    <property type="entry name" value="PepSY-like"/>
</dbReference>
<gene>
    <name evidence="2" type="ORF">MYP_3785</name>
</gene>
<keyword evidence="3" id="KW-1185">Reference proteome</keyword>
<organism evidence="2 3">
    <name type="scientific">Sporocytophaga myxococcoides</name>
    <dbReference type="NCBI Taxonomy" id="153721"/>
    <lineage>
        <taxon>Bacteria</taxon>
        <taxon>Pseudomonadati</taxon>
        <taxon>Bacteroidota</taxon>
        <taxon>Cytophagia</taxon>
        <taxon>Cytophagales</taxon>
        <taxon>Cytophagaceae</taxon>
        <taxon>Sporocytophaga</taxon>
    </lineage>
</organism>
<dbReference type="Proteomes" id="UP000030185">
    <property type="component" value="Unassembled WGS sequence"/>
</dbReference>
<protein>
    <recommendedName>
        <fullName evidence="1">Putative beta-lactamase-inhibitor-like PepSY-like domain-containing protein</fullName>
    </recommendedName>
</protein>
<sequence>MSLSAIGQELSENDVPVAVRNSFYELYPNMFVYEWELEKKENVYEAEFMNKGIEMEAIFRPDGSYIGTEIDIKLEDMPPDVKKAFSHSEYAKWKLEDTEEFKKKEGEKLYIIEVEKKKKKVKLYYSKDGKLVNTK</sequence>
<dbReference type="Gene3D" id="3.10.450.360">
    <property type="match status" value="1"/>
</dbReference>
<comment type="caution">
    <text evidence="2">The sequence shown here is derived from an EMBL/GenBank/DDBJ whole genome shotgun (WGS) entry which is preliminary data.</text>
</comment>
<dbReference type="Pfam" id="PF11396">
    <property type="entry name" value="PepSY_like"/>
    <property type="match status" value="1"/>
</dbReference>
<dbReference type="AlphaFoldDB" id="A0A098LHX5"/>
<evidence type="ECO:0000313" key="2">
    <source>
        <dbReference type="EMBL" id="GAL86555.1"/>
    </source>
</evidence>
<reference evidence="2 3" key="1">
    <citation type="submission" date="2014-09" db="EMBL/GenBank/DDBJ databases">
        <title>Sporocytophaga myxococcoides PG-01 genome sequencing.</title>
        <authorList>
            <person name="Liu L."/>
            <person name="Gao P.J."/>
            <person name="Chen G.J."/>
            <person name="Wang L.S."/>
        </authorList>
    </citation>
    <scope>NUCLEOTIDE SEQUENCE [LARGE SCALE GENOMIC DNA]</scope>
    <source>
        <strain evidence="2 3">PG-01</strain>
    </source>
</reference>
<evidence type="ECO:0000259" key="1">
    <source>
        <dbReference type="Pfam" id="PF11396"/>
    </source>
</evidence>
<name>A0A098LHX5_9BACT</name>
<feature type="domain" description="Putative beta-lactamase-inhibitor-like PepSY-like" evidence="1">
    <location>
        <begin position="43"/>
        <end position="132"/>
    </location>
</feature>
<evidence type="ECO:0000313" key="3">
    <source>
        <dbReference type="Proteomes" id="UP000030185"/>
    </source>
</evidence>
<dbReference type="SUPFAM" id="SSF160574">
    <property type="entry name" value="BT0923-like"/>
    <property type="match status" value="1"/>
</dbReference>
<dbReference type="eggNOG" id="COG3212">
    <property type="taxonomic scope" value="Bacteria"/>
</dbReference>